<keyword evidence="2" id="KW-1185">Reference proteome</keyword>
<evidence type="ECO:0000313" key="2">
    <source>
        <dbReference type="Proteomes" id="UP001152798"/>
    </source>
</evidence>
<proteinExistence type="predicted"/>
<evidence type="ECO:0000313" key="1">
    <source>
        <dbReference type="EMBL" id="CAH1390711.1"/>
    </source>
</evidence>
<accession>A0A9P0EB86</accession>
<feature type="non-terminal residue" evidence="1">
    <location>
        <position position="74"/>
    </location>
</feature>
<feature type="non-terminal residue" evidence="1">
    <location>
        <position position="1"/>
    </location>
</feature>
<name>A0A9P0EB86_NEZVI</name>
<reference evidence="1" key="1">
    <citation type="submission" date="2022-01" db="EMBL/GenBank/DDBJ databases">
        <authorList>
            <person name="King R."/>
        </authorList>
    </citation>
    <scope>NUCLEOTIDE SEQUENCE</scope>
</reference>
<dbReference type="Proteomes" id="UP001152798">
    <property type="component" value="Chromosome 1"/>
</dbReference>
<gene>
    <name evidence="1" type="ORF">NEZAVI_LOCUS1868</name>
</gene>
<protein>
    <submittedName>
        <fullName evidence="1">Uncharacterized protein</fullName>
    </submittedName>
</protein>
<sequence>MLLSSTKLLHQQDPSYLPVHRILLRQSFTSHTLHHYILPSNWGLPLLLLPSVSQSIIMFGISHSSHMAIPSESL</sequence>
<organism evidence="1 2">
    <name type="scientific">Nezara viridula</name>
    <name type="common">Southern green stink bug</name>
    <name type="synonym">Cimex viridulus</name>
    <dbReference type="NCBI Taxonomy" id="85310"/>
    <lineage>
        <taxon>Eukaryota</taxon>
        <taxon>Metazoa</taxon>
        <taxon>Ecdysozoa</taxon>
        <taxon>Arthropoda</taxon>
        <taxon>Hexapoda</taxon>
        <taxon>Insecta</taxon>
        <taxon>Pterygota</taxon>
        <taxon>Neoptera</taxon>
        <taxon>Paraneoptera</taxon>
        <taxon>Hemiptera</taxon>
        <taxon>Heteroptera</taxon>
        <taxon>Panheteroptera</taxon>
        <taxon>Pentatomomorpha</taxon>
        <taxon>Pentatomoidea</taxon>
        <taxon>Pentatomidae</taxon>
        <taxon>Pentatominae</taxon>
        <taxon>Nezara</taxon>
    </lineage>
</organism>
<dbReference type="EMBL" id="OV725077">
    <property type="protein sequence ID" value="CAH1390711.1"/>
    <property type="molecule type" value="Genomic_DNA"/>
</dbReference>
<dbReference type="AlphaFoldDB" id="A0A9P0EB86"/>